<name>A0A090N0V9_STRRB</name>
<evidence type="ECO:0000313" key="5">
    <source>
        <dbReference type="WormBase" id="SRAE_X000069500"/>
    </source>
</evidence>
<reference evidence="2 3" key="1">
    <citation type="submission" date="2014-09" db="EMBL/GenBank/DDBJ databases">
        <authorList>
            <person name="Martin A.A."/>
        </authorList>
    </citation>
    <scope>NUCLEOTIDE SEQUENCE</scope>
    <source>
        <strain evidence="3">ED321</strain>
        <strain evidence="2">ED321 Heterogonic</strain>
    </source>
</reference>
<organism evidence="2">
    <name type="scientific">Strongyloides ratti</name>
    <name type="common">Parasitic roundworm</name>
    <dbReference type="NCBI Taxonomy" id="34506"/>
    <lineage>
        <taxon>Eukaryota</taxon>
        <taxon>Metazoa</taxon>
        <taxon>Ecdysozoa</taxon>
        <taxon>Nematoda</taxon>
        <taxon>Chromadorea</taxon>
        <taxon>Rhabditida</taxon>
        <taxon>Tylenchina</taxon>
        <taxon>Panagrolaimomorpha</taxon>
        <taxon>Strongyloidoidea</taxon>
        <taxon>Strongyloididae</taxon>
        <taxon>Strongyloides</taxon>
    </lineage>
</organism>
<sequence length="137" mass="15842">MPLSGDIKSMMAISSESNNEKNSKEINNNKPIESISRTISGETKDVKDYEEYFDRNPDTYLDDLDKNTNDTNIPNTNDTLLFFPIKTRIFIDKMLPIFDGSTDKKEKYYQIENERFANQGATRDDFSKTNNNTSNIF</sequence>
<dbReference type="RefSeq" id="XP_024510564.1">
    <property type="nucleotide sequence ID" value="XM_024645069.1"/>
</dbReference>
<gene>
    <name evidence="2 4 5" type="ORF">SRAE_X000069500</name>
</gene>
<proteinExistence type="predicted"/>
<evidence type="ECO:0000313" key="3">
    <source>
        <dbReference type="Proteomes" id="UP000035682"/>
    </source>
</evidence>
<dbReference type="WormBase" id="SRAE_X000069500">
    <property type="protein sequence ID" value="SRP00499"/>
    <property type="gene ID" value="WBGene00266254"/>
</dbReference>
<dbReference type="CTD" id="36383748"/>
<evidence type="ECO:0000313" key="2">
    <source>
        <dbReference type="EMBL" id="CEF71368.1"/>
    </source>
</evidence>
<dbReference type="AlphaFoldDB" id="A0A090N0V9"/>
<dbReference type="EMBL" id="LN609530">
    <property type="protein sequence ID" value="CEF71368.1"/>
    <property type="molecule type" value="Genomic_DNA"/>
</dbReference>
<reference evidence="4" key="2">
    <citation type="submission" date="2020-12" db="UniProtKB">
        <authorList>
            <consortium name="WormBaseParasite"/>
        </authorList>
    </citation>
    <scope>IDENTIFICATION</scope>
</reference>
<evidence type="ECO:0000256" key="1">
    <source>
        <dbReference type="SAM" id="MobiDB-lite"/>
    </source>
</evidence>
<feature type="region of interest" description="Disordered" evidence="1">
    <location>
        <begin position="1"/>
        <end position="41"/>
    </location>
</feature>
<dbReference type="WBParaSite" id="SRAE_X000069500.1">
    <property type="protein sequence ID" value="SRAE_X000069500.1"/>
    <property type="gene ID" value="WBGene00266254"/>
</dbReference>
<evidence type="ECO:0000313" key="4">
    <source>
        <dbReference type="WBParaSite" id="SRAE_X000069500.1"/>
    </source>
</evidence>
<dbReference type="GeneID" id="36383748"/>
<protein>
    <submittedName>
        <fullName evidence="2 4">Uncharacterized protein</fullName>
    </submittedName>
</protein>
<accession>A0A090N0V9</accession>
<keyword evidence="3" id="KW-1185">Reference proteome</keyword>
<dbReference type="Proteomes" id="UP000035682">
    <property type="component" value="Unplaced"/>
</dbReference>